<reference evidence="1 2" key="1">
    <citation type="journal article" date="2018" name="Nat. Ecol. Evol.">
        <title>Pezizomycetes genomes reveal the molecular basis of ectomycorrhizal truffle lifestyle.</title>
        <authorList>
            <person name="Murat C."/>
            <person name="Payen T."/>
            <person name="Noel B."/>
            <person name="Kuo A."/>
            <person name="Morin E."/>
            <person name="Chen J."/>
            <person name="Kohler A."/>
            <person name="Krizsan K."/>
            <person name="Balestrini R."/>
            <person name="Da Silva C."/>
            <person name="Montanini B."/>
            <person name="Hainaut M."/>
            <person name="Levati E."/>
            <person name="Barry K.W."/>
            <person name="Belfiori B."/>
            <person name="Cichocki N."/>
            <person name="Clum A."/>
            <person name="Dockter R.B."/>
            <person name="Fauchery L."/>
            <person name="Guy J."/>
            <person name="Iotti M."/>
            <person name="Le Tacon F."/>
            <person name="Lindquist E.A."/>
            <person name="Lipzen A."/>
            <person name="Malagnac F."/>
            <person name="Mello A."/>
            <person name="Molinier V."/>
            <person name="Miyauchi S."/>
            <person name="Poulain J."/>
            <person name="Riccioni C."/>
            <person name="Rubini A."/>
            <person name="Sitrit Y."/>
            <person name="Splivallo R."/>
            <person name="Traeger S."/>
            <person name="Wang M."/>
            <person name="Zifcakova L."/>
            <person name="Wipf D."/>
            <person name="Zambonelli A."/>
            <person name="Paolocci F."/>
            <person name="Nowrousian M."/>
            <person name="Ottonello S."/>
            <person name="Baldrian P."/>
            <person name="Spatafora J.W."/>
            <person name="Henrissat B."/>
            <person name="Nagy L.G."/>
            <person name="Aury J.M."/>
            <person name="Wincker P."/>
            <person name="Grigoriev I.V."/>
            <person name="Bonfante P."/>
            <person name="Martin F.M."/>
        </authorList>
    </citation>
    <scope>NUCLEOTIDE SEQUENCE [LARGE SCALE GENOMIC DNA]</scope>
    <source>
        <strain evidence="1 2">CCBAS932</strain>
    </source>
</reference>
<proteinExistence type="predicted"/>
<gene>
    <name evidence="1" type="ORF">P167DRAFT_571525</name>
</gene>
<protein>
    <submittedName>
        <fullName evidence="1">Uncharacterized protein</fullName>
    </submittedName>
</protein>
<organism evidence="1 2">
    <name type="scientific">Morchella conica CCBAS932</name>
    <dbReference type="NCBI Taxonomy" id="1392247"/>
    <lineage>
        <taxon>Eukaryota</taxon>
        <taxon>Fungi</taxon>
        <taxon>Dikarya</taxon>
        <taxon>Ascomycota</taxon>
        <taxon>Pezizomycotina</taxon>
        <taxon>Pezizomycetes</taxon>
        <taxon>Pezizales</taxon>
        <taxon>Morchellaceae</taxon>
        <taxon>Morchella</taxon>
    </lineage>
</organism>
<accession>A0A3N4L172</accession>
<dbReference type="InParanoid" id="A0A3N4L172"/>
<dbReference type="AlphaFoldDB" id="A0A3N4L172"/>
<dbReference type="OrthoDB" id="10422063at2759"/>
<name>A0A3N4L172_9PEZI</name>
<dbReference type="Proteomes" id="UP000277580">
    <property type="component" value="Unassembled WGS sequence"/>
</dbReference>
<keyword evidence="2" id="KW-1185">Reference proteome</keyword>
<evidence type="ECO:0000313" key="2">
    <source>
        <dbReference type="Proteomes" id="UP000277580"/>
    </source>
</evidence>
<dbReference type="EMBL" id="ML119113">
    <property type="protein sequence ID" value="RPB15458.1"/>
    <property type="molecule type" value="Genomic_DNA"/>
</dbReference>
<sequence length="164" mass="18968">MSAQNQSTPMPCPECTVIPTTTSNTLCTSPTCPGCRQTKLWIDWAHENSPDIFQCPQCHNTPTDMAGLVLQHTICATSLGRNLTVDEEMELIFWLQDFSNDLRWMLRVEYTRICEGNMIITEVGEDEGGDDEWATWMLDEHWLAEKIDDEKYEELVEYLREKED</sequence>
<evidence type="ECO:0000313" key="1">
    <source>
        <dbReference type="EMBL" id="RPB15458.1"/>
    </source>
</evidence>